<comment type="caution">
    <text evidence="2">The sequence shown here is derived from an EMBL/GenBank/DDBJ whole genome shotgun (WGS) entry which is preliminary data.</text>
</comment>
<name>A0A842HER9_9BACT</name>
<dbReference type="InterPro" id="IPR001296">
    <property type="entry name" value="Glyco_trans_1"/>
</dbReference>
<gene>
    <name evidence="2" type="ORF">H5P28_09735</name>
</gene>
<evidence type="ECO:0000313" key="2">
    <source>
        <dbReference type="EMBL" id="MBC2594538.1"/>
    </source>
</evidence>
<evidence type="ECO:0000313" key="3">
    <source>
        <dbReference type="Proteomes" id="UP000546464"/>
    </source>
</evidence>
<dbReference type="Proteomes" id="UP000546464">
    <property type="component" value="Unassembled WGS sequence"/>
</dbReference>
<feature type="domain" description="Glycosyl transferase family 1" evidence="1">
    <location>
        <begin position="215"/>
        <end position="373"/>
    </location>
</feature>
<dbReference type="AlphaFoldDB" id="A0A842HER9"/>
<dbReference type="CDD" id="cd03801">
    <property type="entry name" value="GT4_PimA-like"/>
    <property type="match status" value="1"/>
</dbReference>
<keyword evidence="2" id="KW-0808">Transferase</keyword>
<proteinExistence type="predicted"/>
<sequence length="452" mass="49071">MTSTPHGIHPVFAIPEWLPHLGGLATFYAHLARCRSQLGLPTTILTTQRKPENPGWPGLEVVCVEGDKNRRFVQLSQALPEDWKLAALSLATGAAMRAWLREHAPNCAVVFAAEFLGYASALCETGLPPLVVTAHGSLGQIAARSPADAGAPDLPLVRMLESDALLRAHLAHAYSPANSREWTATLGHDIPCIDPPFALSQLLDTPKSANQPLTGVVLGRLQDWKGAQTLADALARLGPDFPLRIDWLGADTRTAPGGTSMSEWLQKEHPTIWGKTFCWHGPAPREEALRRQARADFALVPSRWDTLNFTVLEAMDAGVPVLVSSGTGASYLIEENINGRVFPADDPEALATVLREVTTHPETLPALGERARTFLRERFTPSGCVERYEELARRAQAAAQKQTLPAEGAANALQMLTEALTQTDALPRRSGRELARALSQKAGERLGIRRKP</sequence>
<dbReference type="PANTHER" id="PTHR12526">
    <property type="entry name" value="GLYCOSYLTRANSFERASE"/>
    <property type="match status" value="1"/>
</dbReference>
<keyword evidence="3" id="KW-1185">Reference proteome</keyword>
<protein>
    <submittedName>
        <fullName evidence="2">Glycosyltransferase family 4 protein</fullName>
    </submittedName>
</protein>
<dbReference type="Gene3D" id="3.40.50.2000">
    <property type="entry name" value="Glycogen Phosphorylase B"/>
    <property type="match status" value="2"/>
</dbReference>
<dbReference type="SUPFAM" id="SSF53756">
    <property type="entry name" value="UDP-Glycosyltransferase/glycogen phosphorylase"/>
    <property type="match status" value="1"/>
</dbReference>
<organism evidence="2 3">
    <name type="scientific">Ruficoccus amylovorans</name>
    <dbReference type="NCBI Taxonomy" id="1804625"/>
    <lineage>
        <taxon>Bacteria</taxon>
        <taxon>Pseudomonadati</taxon>
        <taxon>Verrucomicrobiota</taxon>
        <taxon>Opitutia</taxon>
        <taxon>Puniceicoccales</taxon>
        <taxon>Cerasicoccaceae</taxon>
        <taxon>Ruficoccus</taxon>
    </lineage>
</organism>
<dbReference type="RefSeq" id="WP_185675519.1">
    <property type="nucleotide sequence ID" value="NZ_JACHVB010000025.1"/>
</dbReference>
<dbReference type="EMBL" id="JACHVB010000025">
    <property type="protein sequence ID" value="MBC2594538.1"/>
    <property type="molecule type" value="Genomic_DNA"/>
</dbReference>
<dbReference type="PANTHER" id="PTHR12526:SF637">
    <property type="entry name" value="GLYCOSYLTRANSFERASE EPSF-RELATED"/>
    <property type="match status" value="1"/>
</dbReference>
<dbReference type="GO" id="GO:0016757">
    <property type="term" value="F:glycosyltransferase activity"/>
    <property type="evidence" value="ECO:0007669"/>
    <property type="project" value="InterPro"/>
</dbReference>
<accession>A0A842HER9</accession>
<evidence type="ECO:0000259" key="1">
    <source>
        <dbReference type="Pfam" id="PF00534"/>
    </source>
</evidence>
<reference evidence="2 3" key="1">
    <citation type="submission" date="2020-07" db="EMBL/GenBank/DDBJ databases">
        <authorList>
            <person name="Feng X."/>
        </authorList>
    </citation>
    <scope>NUCLEOTIDE SEQUENCE [LARGE SCALE GENOMIC DNA]</scope>
    <source>
        <strain evidence="2 3">JCM31066</strain>
    </source>
</reference>
<dbReference type="Pfam" id="PF00534">
    <property type="entry name" value="Glycos_transf_1"/>
    <property type="match status" value="1"/>
</dbReference>